<dbReference type="RefSeq" id="XP_001353782.3">
    <property type="nucleotide sequence ID" value="XM_001353746.4"/>
</dbReference>
<organism evidence="3 4">
    <name type="scientific">Drosophila pseudoobscura pseudoobscura</name>
    <name type="common">Fruit fly</name>
    <dbReference type="NCBI Taxonomy" id="46245"/>
    <lineage>
        <taxon>Eukaryota</taxon>
        <taxon>Metazoa</taxon>
        <taxon>Ecdysozoa</taxon>
        <taxon>Arthropoda</taxon>
        <taxon>Hexapoda</taxon>
        <taxon>Insecta</taxon>
        <taxon>Pterygota</taxon>
        <taxon>Neoptera</taxon>
        <taxon>Endopterygota</taxon>
        <taxon>Diptera</taxon>
        <taxon>Brachycera</taxon>
        <taxon>Muscomorpha</taxon>
        <taxon>Ephydroidea</taxon>
        <taxon>Drosophilidae</taxon>
        <taxon>Drosophila</taxon>
        <taxon>Sophophora</taxon>
    </lineage>
</organism>
<sequence>MMRRPGQIHSHSSSSPSSSIIIRWHLSASLLLMINAICVTSQYASPYGSSSQAYGYNLPPQQQPQQQQQENAYATPQQLNYAQQYPSVPAAAVQSLWSGAPIVVNDNLYSANSNLGQEQLEQQRYVTINGYYGEDYPGRQYTQFPNWRYNNPERQRKEPEVPPPPTRAVNHNYNNVPGYVYYQRQEPPVQPRIQPTVQPRIQPTVQPRLLREYKPQFRPELDSSEARREEEQVVHIGGSRSLARNNYNYNYKHNDNDNQNYFEPAQPWRRRNFESTYAEHFSNYLRKYPQRLQPVYSTGENFDDK</sequence>
<evidence type="ECO:0000313" key="4">
    <source>
        <dbReference type="RefSeq" id="XP_001353782.3"/>
    </source>
</evidence>
<evidence type="ECO:0000256" key="1">
    <source>
        <dbReference type="SAM" id="MobiDB-lite"/>
    </source>
</evidence>
<evidence type="ECO:0000256" key="2">
    <source>
        <dbReference type="SAM" id="SignalP"/>
    </source>
</evidence>
<name>A0A6I8UDI3_DROPS</name>
<keyword evidence="2" id="KW-0732">Signal</keyword>
<feature type="compositionally biased region" description="Basic and acidic residues" evidence="1">
    <location>
        <begin position="151"/>
        <end position="160"/>
    </location>
</feature>
<dbReference type="Proteomes" id="UP000001819">
    <property type="component" value="Chromosome X"/>
</dbReference>
<evidence type="ECO:0000313" key="3">
    <source>
        <dbReference type="Proteomes" id="UP000001819"/>
    </source>
</evidence>
<protein>
    <submittedName>
        <fullName evidence="4">Uncharacterized protein</fullName>
    </submittedName>
</protein>
<dbReference type="ExpressionAtlas" id="A0A6I8UDI3">
    <property type="expression patterns" value="baseline"/>
</dbReference>
<feature type="region of interest" description="Disordered" evidence="1">
    <location>
        <begin position="150"/>
        <end position="170"/>
    </location>
</feature>
<reference evidence="4" key="1">
    <citation type="submission" date="2025-08" db="UniProtKB">
        <authorList>
            <consortium name="RefSeq"/>
        </authorList>
    </citation>
    <scope>IDENTIFICATION</scope>
    <source>
        <strain evidence="4">MV-25-SWS-2005</strain>
        <tissue evidence="4">Whole body</tissue>
    </source>
</reference>
<keyword evidence="3" id="KW-1185">Reference proteome</keyword>
<accession>A0A6I8UDI3</accession>
<dbReference type="InParanoid" id="A0A6I8UDI3"/>
<feature type="chain" id="PRO_5026193857" evidence="2">
    <location>
        <begin position="37"/>
        <end position="305"/>
    </location>
</feature>
<dbReference type="KEGG" id="dpo:4813152"/>
<dbReference type="AlphaFoldDB" id="A0A6I8UDI3"/>
<dbReference type="FunCoup" id="A0A6I8UDI3">
    <property type="interactions" value="3"/>
</dbReference>
<proteinExistence type="predicted"/>
<feature type="signal peptide" evidence="2">
    <location>
        <begin position="1"/>
        <end position="36"/>
    </location>
</feature>
<gene>
    <name evidence="4" type="primary">LOC4813152</name>
</gene>